<evidence type="ECO:0000313" key="1">
    <source>
        <dbReference type="EMBL" id="AKV07313.1"/>
    </source>
</evidence>
<proteinExistence type="predicted"/>
<dbReference type="AlphaFoldDB" id="A0A0K1QNM7"/>
<name>A0A0K1QNM7_PSEFL</name>
<dbReference type="Proteomes" id="UP000017175">
    <property type="component" value="Chromosome"/>
</dbReference>
<reference evidence="1 2" key="1">
    <citation type="journal article" date="2012" name="J. Bacteriol.">
        <title>Draft genome sequence of the cyanide-utilizing bacterium Pseudomonas fluorescens strain NCIMB 11764.</title>
        <authorList>
            <person name="Vilo C.A."/>
            <person name="Benedik M.J."/>
            <person name="Kunz D.A."/>
            <person name="Dong Q."/>
        </authorList>
    </citation>
    <scope>NUCLEOTIDE SEQUENCE [LARGE SCALE GENOMIC DNA]</scope>
    <source>
        <strain evidence="1 2">NCIMB 11764</strain>
    </source>
</reference>
<gene>
    <name evidence="1" type="ORF">B723_13175</name>
</gene>
<evidence type="ECO:0000313" key="2">
    <source>
        <dbReference type="Proteomes" id="UP000017175"/>
    </source>
</evidence>
<dbReference type="OrthoDB" id="7019655at2"/>
<dbReference type="EMBL" id="CP010945">
    <property type="protein sequence ID" value="AKV07313.1"/>
    <property type="molecule type" value="Genomic_DNA"/>
</dbReference>
<protein>
    <submittedName>
        <fullName evidence="1">Uncharacterized protein</fullName>
    </submittedName>
</protein>
<dbReference type="RefSeq" id="WP_017337052.1">
    <property type="nucleotide sequence ID" value="NZ_CP010945.1"/>
</dbReference>
<organism evidence="1 2">
    <name type="scientific">Pseudomonas fluorescens NCIMB 11764</name>
    <dbReference type="NCBI Taxonomy" id="1221522"/>
    <lineage>
        <taxon>Bacteria</taxon>
        <taxon>Pseudomonadati</taxon>
        <taxon>Pseudomonadota</taxon>
        <taxon>Gammaproteobacteria</taxon>
        <taxon>Pseudomonadales</taxon>
        <taxon>Pseudomonadaceae</taxon>
        <taxon>Pseudomonas</taxon>
    </lineage>
</organism>
<sequence length="129" mass="14705">MDDINTVAVDLHEKRYSDFDLLRIAKAVNQDYDGLVTAYLVNVHIHACSAVGVVFGHICPGPYQRFADGRLIRTSDIQSVTKEGSFWVINTVNSKYVIATFRRDVGRRSLREFMRIAGDRYLPTPDRLQ</sequence>
<accession>A0A0K1QNM7</accession>